<name>A0ABW6XZR0_9ACTN</name>
<dbReference type="Proteomes" id="UP001602370">
    <property type="component" value="Unassembled WGS sequence"/>
</dbReference>
<reference evidence="2 3" key="1">
    <citation type="submission" date="2024-10" db="EMBL/GenBank/DDBJ databases">
        <title>The Natural Products Discovery Center: Release of the First 8490 Sequenced Strains for Exploring Actinobacteria Biosynthetic Diversity.</title>
        <authorList>
            <person name="Kalkreuter E."/>
            <person name="Kautsar S.A."/>
            <person name="Yang D."/>
            <person name="Bader C.D."/>
            <person name="Teijaro C.N."/>
            <person name="Fluegel L."/>
            <person name="Davis C.M."/>
            <person name="Simpson J.R."/>
            <person name="Lauterbach L."/>
            <person name="Steele A.D."/>
            <person name="Gui C."/>
            <person name="Meng S."/>
            <person name="Li G."/>
            <person name="Viehrig K."/>
            <person name="Ye F."/>
            <person name="Su P."/>
            <person name="Kiefer A.F."/>
            <person name="Nichols A."/>
            <person name="Cepeda A.J."/>
            <person name="Yan W."/>
            <person name="Fan B."/>
            <person name="Jiang Y."/>
            <person name="Adhikari A."/>
            <person name="Zheng C.-J."/>
            <person name="Schuster L."/>
            <person name="Cowan T.M."/>
            <person name="Smanski M.J."/>
            <person name="Chevrette M.G."/>
            <person name="De Carvalho L.P.S."/>
            <person name="Shen B."/>
        </authorList>
    </citation>
    <scope>NUCLEOTIDE SEQUENCE [LARGE SCALE GENOMIC DNA]</scope>
    <source>
        <strain evidence="2 3">NPDC012605</strain>
    </source>
</reference>
<evidence type="ECO:0000313" key="2">
    <source>
        <dbReference type="EMBL" id="MFF5922973.1"/>
    </source>
</evidence>
<evidence type="ECO:0000313" key="3">
    <source>
        <dbReference type="Proteomes" id="UP001602370"/>
    </source>
</evidence>
<feature type="transmembrane region" description="Helical" evidence="1">
    <location>
        <begin position="105"/>
        <end position="125"/>
    </location>
</feature>
<comment type="caution">
    <text evidence="2">The sequence shown here is derived from an EMBL/GenBank/DDBJ whole genome shotgun (WGS) entry which is preliminary data.</text>
</comment>
<keyword evidence="1" id="KW-0472">Membrane</keyword>
<organism evidence="2 3">
    <name type="scientific">Streptomyces flavochromogenes</name>
    <dbReference type="NCBI Taxonomy" id="68199"/>
    <lineage>
        <taxon>Bacteria</taxon>
        <taxon>Bacillati</taxon>
        <taxon>Actinomycetota</taxon>
        <taxon>Actinomycetes</taxon>
        <taxon>Kitasatosporales</taxon>
        <taxon>Streptomycetaceae</taxon>
        <taxon>Streptomyces</taxon>
    </lineage>
</organism>
<feature type="transmembrane region" description="Helical" evidence="1">
    <location>
        <begin position="71"/>
        <end position="93"/>
    </location>
</feature>
<protein>
    <recommendedName>
        <fullName evidence="4">MFS transporter</fullName>
    </recommendedName>
</protein>
<feature type="transmembrane region" description="Helical" evidence="1">
    <location>
        <begin position="164"/>
        <end position="186"/>
    </location>
</feature>
<feature type="transmembrane region" description="Helical" evidence="1">
    <location>
        <begin position="198"/>
        <end position="220"/>
    </location>
</feature>
<gene>
    <name evidence="2" type="ORF">ACFY8C_32370</name>
</gene>
<keyword evidence="1" id="KW-0812">Transmembrane</keyword>
<keyword evidence="3" id="KW-1185">Reference proteome</keyword>
<keyword evidence="1" id="KW-1133">Transmembrane helix</keyword>
<evidence type="ECO:0008006" key="4">
    <source>
        <dbReference type="Google" id="ProtNLM"/>
    </source>
</evidence>
<accession>A0ABW6XZR0</accession>
<dbReference type="RefSeq" id="WP_051820668.1">
    <property type="nucleotide sequence ID" value="NZ_JBIBDZ010000012.1"/>
</dbReference>
<sequence length="485" mass="54202">MVVEPPDRRGLRRITIHGKSVGSAWSLRELRKVLGRLGYPDDLDLDDRSRVHWRGGDSNCWPDDRGWRRHLVIGLMIVGLLGSIGLHFVIGWADALGALTFAQRLVGVLFLLAGVVQAAALPAVVDHWGRRQVRLSGALVLLGVLMALATTTLLLFLWLQEREFIRAVVVFLALWLWSLWALHVLVHEKVWRGIPHPRRFAAGVTVTATLTAVSLGYSILYQPIAAPLHFVLRADFGKPQADADSPYIHVPLKLYAKNAGGIPVYLVVDDYTVTGYMTEFARDGLGMEEWKTDEGDIEWSADAQAFARGLVPEIIASGQFQGPGSTLDIGEEFKMERVITLPKDTRFETLDAVLSFTFLRQDRGKLDDEIYADLSWVEADGGRCAPDDCGEYVIYHSRVRYNTNLINVTRKPRYVVAFWSPTEVTEGFVTSVNLTGREKSPSIEEMYGELDDGETRREAERYGLGWVSVNSEVSVKGLLKQAEQP</sequence>
<feature type="transmembrane region" description="Helical" evidence="1">
    <location>
        <begin position="137"/>
        <end position="158"/>
    </location>
</feature>
<proteinExistence type="predicted"/>
<evidence type="ECO:0000256" key="1">
    <source>
        <dbReference type="SAM" id="Phobius"/>
    </source>
</evidence>
<dbReference type="EMBL" id="JBIBDZ010000012">
    <property type="protein sequence ID" value="MFF5922973.1"/>
    <property type="molecule type" value="Genomic_DNA"/>
</dbReference>